<gene>
    <name evidence="8" type="ORF">TheveDRAFT_1781</name>
</gene>
<dbReference type="PROSITE" id="PS50885">
    <property type="entry name" value="HAMP"/>
    <property type="match status" value="1"/>
</dbReference>
<dbReference type="PROSITE" id="PS50111">
    <property type="entry name" value="CHEMOTAXIS_TRANSDUC_2"/>
    <property type="match status" value="1"/>
</dbReference>
<dbReference type="PANTHER" id="PTHR32089:SF112">
    <property type="entry name" value="LYSOZYME-LIKE PROTEIN-RELATED"/>
    <property type="match status" value="1"/>
</dbReference>
<dbReference type="InterPro" id="IPR029151">
    <property type="entry name" value="Sensor-like_sf"/>
</dbReference>
<feature type="domain" description="HAMP" evidence="7">
    <location>
        <begin position="342"/>
        <end position="397"/>
    </location>
</feature>
<evidence type="ECO:0000313" key="8">
    <source>
        <dbReference type="EMBL" id="EHM10899.1"/>
    </source>
</evidence>
<dbReference type="PANTHER" id="PTHR32089">
    <property type="entry name" value="METHYL-ACCEPTING CHEMOTAXIS PROTEIN MCPB"/>
    <property type="match status" value="1"/>
</dbReference>
<dbReference type="Proteomes" id="UP000005730">
    <property type="component" value="Chromosome"/>
</dbReference>
<dbReference type="OrthoDB" id="39445at2"/>
<feature type="compositionally biased region" description="Basic and acidic residues" evidence="4">
    <location>
        <begin position="474"/>
        <end position="484"/>
    </location>
</feature>
<dbReference type="GO" id="GO:0016020">
    <property type="term" value="C:membrane"/>
    <property type="evidence" value="ECO:0007669"/>
    <property type="project" value="InterPro"/>
</dbReference>
<feature type="region of interest" description="Disordered" evidence="4">
    <location>
        <begin position="698"/>
        <end position="717"/>
    </location>
</feature>
<dbReference type="STRING" id="926567.TheveDRAFT_1781"/>
<dbReference type="AlphaFoldDB" id="H0UR62"/>
<dbReference type="CDD" id="cd06225">
    <property type="entry name" value="HAMP"/>
    <property type="match status" value="1"/>
</dbReference>
<feature type="transmembrane region" description="Helical" evidence="5">
    <location>
        <begin position="318"/>
        <end position="341"/>
    </location>
</feature>
<keyword evidence="1 3" id="KW-0807">Transducer</keyword>
<feature type="region of interest" description="Disordered" evidence="4">
    <location>
        <begin position="444"/>
        <end position="484"/>
    </location>
</feature>
<dbReference type="Pfam" id="PF22673">
    <property type="entry name" value="MCP-like_PDC_1"/>
    <property type="match status" value="1"/>
</dbReference>
<comment type="similarity">
    <text evidence="2">Belongs to the methyl-accepting chemotaxis (MCP) protein family.</text>
</comment>
<evidence type="ECO:0000313" key="9">
    <source>
        <dbReference type="Proteomes" id="UP000005730"/>
    </source>
</evidence>
<keyword evidence="5" id="KW-1133">Transmembrane helix</keyword>
<evidence type="ECO:0000259" key="6">
    <source>
        <dbReference type="PROSITE" id="PS50111"/>
    </source>
</evidence>
<protein>
    <submittedName>
        <fullName evidence="8">Methyl-accepting chemotaxis protein</fullName>
    </submittedName>
</protein>
<dbReference type="RefSeq" id="WP_006584393.1">
    <property type="nucleotide sequence ID" value="NZ_CM001377.1"/>
</dbReference>
<evidence type="ECO:0000256" key="1">
    <source>
        <dbReference type="ARBA" id="ARBA00023224"/>
    </source>
</evidence>
<keyword evidence="5" id="KW-0472">Membrane</keyword>
<dbReference type="Gene3D" id="6.10.340.10">
    <property type="match status" value="1"/>
</dbReference>
<evidence type="ECO:0000256" key="5">
    <source>
        <dbReference type="SAM" id="Phobius"/>
    </source>
</evidence>
<dbReference type="Gene3D" id="1.10.287.950">
    <property type="entry name" value="Methyl-accepting chemotaxis protein"/>
    <property type="match status" value="1"/>
</dbReference>
<dbReference type="Gene3D" id="3.30.450.20">
    <property type="entry name" value="PAS domain"/>
    <property type="match status" value="2"/>
</dbReference>
<dbReference type="GO" id="GO:0007165">
    <property type="term" value="P:signal transduction"/>
    <property type="evidence" value="ECO:0007669"/>
    <property type="project" value="UniProtKB-KW"/>
</dbReference>
<dbReference type="HOGENOM" id="CLU_000445_107_19_0"/>
<dbReference type="eggNOG" id="COG0840">
    <property type="taxonomic scope" value="Bacteria"/>
</dbReference>
<name>H0UR62_9BACT</name>
<dbReference type="CDD" id="cd11386">
    <property type="entry name" value="MCP_signal"/>
    <property type="match status" value="1"/>
</dbReference>
<keyword evidence="5" id="KW-0812">Transmembrane</keyword>
<evidence type="ECO:0000256" key="4">
    <source>
        <dbReference type="SAM" id="MobiDB-lite"/>
    </source>
</evidence>
<dbReference type="Pfam" id="PF00015">
    <property type="entry name" value="MCPsignal"/>
    <property type="match status" value="1"/>
</dbReference>
<feature type="domain" description="Methyl-accepting transducer" evidence="6">
    <location>
        <begin position="409"/>
        <end position="652"/>
    </location>
</feature>
<keyword evidence="9" id="KW-1185">Reference proteome</keyword>
<organism evidence="8 9">
    <name type="scientific">Thermanaerovibrio velox DSM 12556</name>
    <dbReference type="NCBI Taxonomy" id="926567"/>
    <lineage>
        <taxon>Bacteria</taxon>
        <taxon>Thermotogati</taxon>
        <taxon>Synergistota</taxon>
        <taxon>Synergistia</taxon>
        <taxon>Synergistales</taxon>
        <taxon>Synergistaceae</taxon>
        <taxon>Thermanaerovibrio</taxon>
    </lineage>
</organism>
<accession>H0UR62</accession>
<dbReference type="InterPro" id="IPR004089">
    <property type="entry name" value="MCPsignal_dom"/>
</dbReference>
<feature type="compositionally biased region" description="Polar residues" evidence="4">
    <location>
        <begin position="446"/>
        <end position="465"/>
    </location>
</feature>
<evidence type="ECO:0000256" key="2">
    <source>
        <dbReference type="ARBA" id="ARBA00029447"/>
    </source>
</evidence>
<dbReference type="SMART" id="SM00283">
    <property type="entry name" value="MA"/>
    <property type="match status" value="1"/>
</dbReference>
<dbReference type="EMBL" id="CM001377">
    <property type="protein sequence ID" value="EHM10899.1"/>
    <property type="molecule type" value="Genomic_DNA"/>
</dbReference>
<dbReference type="CDD" id="cd12912">
    <property type="entry name" value="PDC2_MCP_like"/>
    <property type="match status" value="1"/>
</dbReference>
<sequence>MIKRSIRTKLITSILGGVILILGGLSTVTALSVRKAAMEAGLKEGMFLARAGARVVEKELQGAMDVAYEVAQVLGSMVESGNPSREGARNMLVRTLRAHKEFFGMSCGFEPNAFDGRDQEFVNKPWHDGTGRLVPYVYNDGGTIKTEPLVGYDKEGEGDWYLVPVRTGKLFLAEPYEYSAGGKKILMTTVAAPVTAHGKVIGAVTVDISLDRIQEIISGLRLFDSGFGRLISYNGVVASHKDKDRIGKPMGELKEPSGQQVLESIRRGEEWHERAWSESAKAYTLKVNTPVRVEGVDTPWSLGSVLFEKEVYAKANRLTWSLILFSAFGALALGVVVFLVATRISAPITRLSALADRAASGDLSMGEEELAIKTGDETEALSRSIYGMVSSLRQALGTITHAVADLSHSAGLVSSSSQEAASTMDRCASLMAETSSRIDRLAASQEEITASSEEVASGSQMSAQRATDMASSVEDARSSGEDGARAVVKVTETLRSVAQEADRASSMVRTLGERAGKIQSFVAQIGQIADQTNLLALNAAIEAARAGEAGKGFAVVAEEVRKLAEESNQAARQIAELADGIAQDMLKVQSASDGNAKMSQEAFAAAEEASSMIERIMERLKAISTATQDLAAVAEEQAASSGEIARAVQDIASESAEAQASAREAEAIVKEAASHVQGLEDSARDLTSLAERLKELTRGFNLGSRSGEQEPPRALKG</sequence>
<dbReference type="SUPFAM" id="SSF58104">
    <property type="entry name" value="Methyl-accepting chemotaxis protein (MCP) signaling domain"/>
    <property type="match status" value="1"/>
</dbReference>
<dbReference type="SUPFAM" id="SSF103190">
    <property type="entry name" value="Sensory domain-like"/>
    <property type="match status" value="1"/>
</dbReference>
<dbReference type="InterPro" id="IPR003660">
    <property type="entry name" value="HAMP_dom"/>
</dbReference>
<evidence type="ECO:0000256" key="3">
    <source>
        <dbReference type="PROSITE-ProRule" id="PRU00284"/>
    </source>
</evidence>
<proteinExistence type="inferred from homology"/>
<feature type="compositionally biased region" description="Basic and acidic residues" evidence="4">
    <location>
        <begin position="707"/>
        <end position="717"/>
    </location>
</feature>
<evidence type="ECO:0000259" key="7">
    <source>
        <dbReference type="PROSITE" id="PS50885"/>
    </source>
</evidence>
<reference evidence="8 9" key="1">
    <citation type="submission" date="2011-10" db="EMBL/GenBank/DDBJ databases">
        <title>The Noncontiguous Finished genome of Thermanaerovibrio velox DSM 12556.</title>
        <authorList>
            <consortium name="US DOE Joint Genome Institute (JGI-PGF)"/>
            <person name="Lucas S."/>
            <person name="Copeland A."/>
            <person name="Lapidus A."/>
            <person name="Glavina del Rio T."/>
            <person name="Dalin E."/>
            <person name="Tice H."/>
            <person name="Bruce D."/>
            <person name="Goodwin L."/>
            <person name="Pitluck S."/>
            <person name="Peters L."/>
            <person name="Mikhailova N."/>
            <person name="Teshima H."/>
            <person name="Kyrpides N."/>
            <person name="Mavromatis K."/>
            <person name="Ivanova N."/>
            <person name="Markowitz V."/>
            <person name="Cheng J.-F."/>
            <person name="Hugenholtz P."/>
            <person name="Woyke T."/>
            <person name="Wu D."/>
            <person name="Spring S."/>
            <person name="Brambilla E.-M."/>
            <person name="Klenk H.-P."/>
            <person name="Eisen J.A."/>
        </authorList>
    </citation>
    <scope>NUCLEOTIDE SEQUENCE [LARGE SCALE GENOMIC DNA]</scope>
    <source>
        <strain evidence="8 9">DSM 12556</strain>
    </source>
</reference>
<dbReference type="CDD" id="cd12913">
    <property type="entry name" value="PDC1_MCP_like"/>
    <property type="match status" value="1"/>
</dbReference>